<dbReference type="CDD" id="cd18882">
    <property type="entry name" value="NUDIX_Hydrolase"/>
    <property type="match status" value="1"/>
</dbReference>
<dbReference type="Proteomes" id="UP000000440">
    <property type="component" value="Chromosome"/>
</dbReference>
<name>Q8DH95_THEVB</name>
<keyword evidence="1" id="KW-0378">Hydrolase</keyword>
<dbReference type="KEGG" id="tel:tll2064"/>
<dbReference type="Gene3D" id="3.90.79.10">
    <property type="entry name" value="Nucleoside Triphosphate Pyrophosphohydrolase"/>
    <property type="match status" value="1"/>
</dbReference>
<dbReference type="InterPro" id="IPR020084">
    <property type="entry name" value="NUDIX_hydrolase_CS"/>
</dbReference>
<proteinExistence type="predicted"/>
<dbReference type="eggNOG" id="COG1051">
    <property type="taxonomic scope" value="Bacteria"/>
</dbReference>
<dbReference type="GO" id="GO:0016787">
    <property type="term" value="F:hydrolase activity"/>
    <property type="evidence" value="ECO:0007669"/>
    <property type="project" value="UniProtKB-KW"/>
</dbReference>
<dbReference type="PROSITE" id="PS00893">
    <property type="entry name" value="NUDIX_BOX"/>
    <property type="match status" value="1"/>
</dbReference>
<dbReference type="EnsemblBacteria" id="BAC09616">
    <property type="protein sequence ID" value="BAC09616"/>
    <property type="gene ID" value="BAC09616"/>
</dbReference>
<evidence type="ECO:0000313" key="4">
    <source>
        <dbReference type="Proteomes" id="UP000000440"/>
    </source>
</evidence>
<dbReference type="PROSITE" id="PS51462">
    <property type="entry name" value="NUDIX"/>
    <property type="match status" value="1"/>
</dbReference>
<accession>Q8DH95</accession>
<protein>
    <submittedName>
        <fullName evidence="3">Mutator MutT protein</fullName>
    </submittedName>
</protein>
<organism evidence="3 4">
    <name type="scientific">Thermosynechococcus vestitus (strain NIES-2133 / IAM M-273 / BP-1)</name>
    <dbReference type="NCBI Taxonomy" id="197221"/>
    <lineage>
        <taxon>Bacteria</taxon>
        <taxon>Bacillati</taxon>
        <taxon>Cyanobacteriota</taxon>
        <taxon>Cyanophyceae</taxon>
        <taxon>Acaryochloridales</taxon>
        <taxon>Thermosynechococcaceae</taxon>
        <taxon>Thermosynechococcus</taxon>
    </lineage>
</organism>
<reference evidence="3 4" key="1">
    <citation type="journal article" date="2002" name="DNA Res.">
        <title>Complete genome structure of the thermophilic cyanobacterium Thermosynechococcus elongatus BP-1.</title>
        <authorList>
            <person name="Nakamura Y."/>
            <person name="Kaneko T."/>
            <person name="Sato S."/>
            <person name="Ikeuchi M."/>
            <person name="Katoh H."/>
            <person name="Sasamoto S."/>
            <person name="Watanabe A."/>
            <person name="Iriguchi M."/>
            <person name="Kawashima K."/>
            <person name="Kimura T."/>
            <person name="Kishida Y."/>
            <person name="Kiyokawa C."/>
            <person name="Kohara M."/>
            <person name="Matsumoto M."/>
            <person name="Matsuno A."/>
            <person name="Nakazaki N."/>
            <person name="Shimpo S."/>
            <person name="Sugimoto M."/>
            <person name="Takeuchi C."/>
            <person name="Yamada M."/>
            <person name="Tabata S."/>
        </authorList>
    </citation>
    <scope>NUCLEOTIDE SEQUENCE [LARGE SCALE GENOMIC DNA]</scope>
    <source>
        <strain evidence="4">IAM M-273 / NIES-2133 / BP-1</strain>
    </source>
</reference>
<dbReference type="STRING" id="197221.gene:10748673"/>
<dbReference type="InterPro" id="IPR015797">
    <property type="entry name" value="NUDIX_hydrolase-like_dom_sf"/>
</dbReference>
<sequence length="149" mass="16875">MSATTMVPVALAILYQGDRVLMQLRDDYPHILYPGHWGLFGGHLEPEEVPLEGVRREVYEEIGYCPPHLTFFGEYGDPQVHRYIFTGPLTCELRTLVLNEGQGMDLVPYASVVAGVHYAQTLGEDRPLGAIHQRILLDFFAQFRKESTL</sequence>
<evidence type="ECO:0000259" key="2">
    <source>
        <dbReference type="PROSITE" id="PS51462"/>
    </source>
</evidence>
<dbReference type="RefSeq" id="WP_011057899.1">
    <property type="nucleotide sequence ID" value="NC_004113.1"/>
</dbReference>
<evidence type="ECO:0000256" key="1">
    <source>
        <dbReference type="ARBA" id="ARBA00022801"/>
    </source>
</evidence>
<dbReference type="AlphaFoldDB" id="Q8DH95"/>
<dbReference type="SUPFAM" id="SSF55811">
    <property type="entry name" value="Nudix"/>
    <property type="match status" value="1"/>
</dbReference>
<dbReference type="InterPro" id="IPR000086">
    <property type="entry name" value="NUDIX_hydrolase_dom"/>
</dbReference>
<gene>
    <name evidence="3" type="ordered locus">tll2064</name>
</gene>
<evidence type="ECO:0000313" key="3">
    <source>
        <dbReference type="EMBL" id="BAC09616.1"/>
    </source>
</evidence>
<dbReference type="Pfam" id="PF00293">
    <property type="entry name" value="NUDIX"/>
    <property type="match status" value="1"/>
</dbReference>
<keyword evidence="4" id="KW-1185">Reference proteome</keyword>
<feature type="domain" description="Nudix hydrolase" evidence="2">
    <location>
        <begin position="5"/>
        <end position="131"/>
    </location>
</feature>
<dbReference type="EMBL" id="BA000039">
    <property type="protein sequence ID" value="BAC09616.1"/>
    <property type="molecule type" value="Genomic_DNA"/>
</dbReference>